<evidence type="ECO:0000259" key="10">
    <source>
        <dbReference type="Pfam" id="PF02737"/>
    </source>
</evidence>
<organism evidence="11 12">
    <name type="scientific">Weissella bombi</name>
    <dbReference type="NCBI Taxonomy" id="1505725"/>
    <lineage>
        <taxon>Bacteria</taxon>
        <taxon>Bacillati</taxon>
        <taxon>Bacillota</taxon>
        <taxon>Bacilli</taxon>
        <taxon>Lactobacillales</taxon>
        <taxon>Lactobacillaceae</taxon>
        <taxon>Weissella</taxon>
    </lineage>
</organism>
<dbReference type="Pfam" id="PF00725">
    <property type="entry name" value="3HCDH"/>
    <property type="match status" value="1"/>
</dbReference>
<dbReference type="PANTHER" id="PTHR43561">
    <property type="match status" value="1"/>
</dbReference>
<dbReference type="InterPro" id="IPR036291">
    <property type="entry name" value="NAD(P)-bd_dom_sf"/>
</dbReference>
<evidence type="ECO:0000313" key="11">
    <source>
        <dbReference type="EMBL" id="SCC09922.1"/>
    </source>
</evidence>
<evidence type="ECO:0000256" key="8">
    <source>
        <dbReference type="PIRSR" id="PIRSR000105-1"/>
    </source>
</evidence>
<dbReference type="RefSeq" id="WP_092463593.1">
    <property type="nucleotide sequence ID" value="NZ_BJEE01000003.1"/>
</dbReference>
<dbReference type="GO" id="GO:0006635">
    <property type="term" value="P:fatty acid beta-oxidation"/>
    <property type="evidence" value="ECO:0007669"/>
    <property type="project" value="TreeGrafter"/>
</dbReference>
<dbReference type="Pfam" id="PF02737">
    <property type="entry name" value="3HCDH_N"/>
    <property type="match status" value="1"/>
</dbReference>
<dbReference type="STRING" id="1505725.GA0061074_1158"/>
<keyword evidence="3" id="KW-0276">Fatty acid metabolism</keyword>
<dbReference type="InterPro" id="IPR006108">
    <property type="entry name" value="3HC_DH_C"/>
</dbReference>
<dbReference type="GO" id="GO:0003857">
    <property type="term" value="F:(3S)-3-hydroxyacyl-CoA dehydrogenase (NAD+) activity"/>
    <property type="evidence" value="ECO:0007669"/>
    <property type="project" value="UniProtKB-EC"/>
</dbReference>
<comment type="pathway">
    <text evidence="1">Lipid metabolism; fatty acid beta-oxidation.</text>
</comment>
<keyword evidence="4" id="KW-0560">Oxidoreductase</keyword>
<dbReference type="InterPro" id="IPR013328">
    <property type="entry name" value="6PGD_dom2"/>
</dbReference>
<accession>A0A1C4BT46</accession>
<evidence type="ECO:0000256" key="2">
    <source>
        <dbReference type="ARBA" id="ARBA00005086"/>
    </source>
</evidence>
<dbReference type="Gene3D" id="3.40.50.720">
    <property type="entry name" value="NAD(P)-binding Rossmann-like Domain"/>
    <property type="match status" value="1"/>
</dbReference>
<dbReference type="SUPFAM" id="SSF51735">
    <property type="entry name" value="NAD(P)-binding Rossmann-fold domains"/>
    <property type="match status" value="1"/>
</dbReference>
<comment type="pathway">
    <text evidence="2">Lipid metabolism; butanoate metabolism.</text>
</comment>
<dbReference type="InterPro" id="IPR006176">
    <property type="entry name" value="3-OHacyl-CoA_DH_NAD-bd"/>
</dbReference>
<evidence type="ECO:0000256" key="3">
    <source>
        <dbReference type="ARBA" id="ARBA00022832"/>
    </source>
</evidence>
<name>A0A1C4BT46_9LACO</name>
<evidence type="ECO:0000256" key="5">
    <source>
        <dbReference type="ARBA" id="ARBA00023027"/>
    </source>
</evidence>
<dbReference type="Gene3D" id="1.10.1040.10">
    <property type="entry name" value="N-(1-d-carboxylethyl)-l-norvaline Dehydrogenase, domain 2"/>
    <property type="match status" value="1"/>
</dbReference>
<gene>
    <name evidence="11" type="ORF">GA0061074_1158</name>
</gene>
<dbReference type="PANTHER" id="PTHR43561:SF3">
    <property type="entry name" value="HYDROXYACYL-COENZYME A DEHYDROGENASE, MITOCHONDRIAL"/>
    <property type="match status" value="1"/>
</dbReference>
<dbReference type="SUPFAM" id="SSF48179">
    <property type="entry name" value="6-phosphogluconate dehydrogenase C-terminal domain-like"/>
    <property type="match status" value="1"/>
</dbReference>
<dbReference type="PIRSF" id="PIRSF000105">
    <property type="entry name" value="HCDH"/>
    <property type="match status" value="1"/>
</dbReference>
<dbReference type="InterPro" id="IPR008927">
    <property type="entry name" value="6-PGluconate_DH-like_C_sf"/>
</dbReference>
<dbReference type="EMBL" id="FMAO01000015">
    <property type="protein sequence ID" value="SCC09922.1"/>
    <property type="molecule type" value="Genomic_DNA"/>
</dbReference>
<dbReference type="OrthoDB" id="9771883at2"/>
<dbReference type="AlphaFoldDB" id="A0A1C4BT46"/>
<feature type="site" description="Important for catalytic activity" evidence="8">
    <location>
        <position position="140"/>
    </location>
</feature>
<evidence type="ECO:0000256" key="4">
    <source>
        <dbReference type="ARBA" id="ARBA00023002"/>
    </source>
</evidence>
<feature type="domain" description="3-hydroxyacyl-CoA dehydrogenase C-terminal" evidence="9">
    <location>
        <begin position="187"/>
        <end position="282"/>
    </location>
</feature>
<keyword evidence="5" id="KW-0520">NAD</keyword>
<reference evidence="12" key="1">
    <citation type="submission" date="2016-08" db="EMBL/GenBank/DDBJ databases">
        <authorList>
            <person name="Varghese N."/>
            <person name="Submissions Spin"/>
        </authorList>
    </citation>
    <scope>NUCLEOTIDE SEQUENCE [LARGE SCALE GENOMIC DNA]</scope>
    <source>
        <strain evidence="12">R-53094</strain>
    </source>
</reference>
<evidence type="ECO:0000256" key="6">
    <source>
        <dbReference type="ARBA" id="ARBA00023098"/>
    </source>
</evidence>
<evidence type="ECO:0000259" key="9">
    <source>
        <dbReference type="Pfam" id="PF00725"/>
    </source>
</evidence>
<evidence type="ECO:0000256" key="7">
    <source>
        <dbReference type="ARBA" id="ARBA00049556"/>
    </source>
</evidence>
<dbReference type="NCBIfam" id="NF006143">
    <property type="entry name" value="PRK08293.1"/>
    <property type="match status" value="1"/>
</dbReference>
<evidence type="ECO:0000313" key="12">
    <source>
        <dbReference type="Proteomes" id="UP000199268"/>
    </source>
</evidence>
<proteinExistence type="predicted"/>
<dbReference type="InterPro" id="IPR052242">
    <property type="entry name" value="Mito_3-hydroxyacyl-CoA_DH"/>
</dbReference>
<feature type="domain" description="3-hydroxyacyl-CoA dehydrogenase NAD binding" evidence="10">
    <location>
        <begin position="5"/>
        <end position="183"/>
    </location>
</feature>
<dbReference type="GO" id="GO:0070403">
    <property type="term" value="F:NAD+ binding"/>
    <property type="evidence" value="ECO:0007669"/>
    <property type="project" value="InterPro"/>
</dbReference>
<keyword evidence="6" id="KW-0443">Lipid metabolism</keyword>
<dbReference type="InterPro" id="IPR022694">
    <property type="entry name" value="3-OHacyl-CoA_DH"/>
</dbReference>
<comment type="catalytic activity">
    <reaction evidence="7">
        <text>a (3S)-3-hydroxyacyl-CoA + NAD(+) = a 3-oxoacyl-CoA + NADH + H(+)</text>
        <dbReference type="Rhea" id="RHEA:22432"/>
        <dbReference type="ChEBI" id="CHEBI:15378"/>
        <dbReference type="ChEBI" id="CHEBI:57318"/>
        <dbReference type="ChEBI" id="CHEBI:57540"/>
        <dbReference type="ChEBI" id="CHEBI:57945"/>
        <dbReference type="ChEBI" id="CHEBI:90726"/>
        <dbReference type="EC" id="1.1.1.35"/>
    </reaction>
</comment>
<evidence type="ECO:0000256" key="1">
    <source>
        <dbReference type="ARBA" id="ARBA00005005"/>
    </source>
</evidence>
<keyword evidence="12" id="KW-1185">Reference proteome</keyword>
<sequence>MTIKNVTIAGGGVLGSQIAFQTAFSGFNVTLYDINDGAIDHAKELLASYVPEYQAFYDDGDKATTVIDSMSFNTDLAQAVADADLVIEAIPESVKIKSEYYTELSKVAPEKTIFATNSSTFLPSQFVEYVDRPEKFLAIHFANQIWKNNNAEIMGHAGTADEYLDELVAFAKDIRMVPFRLYKEQHGYILNSLLVPLLDAAQKLWVNGVADPHTIDKSWMIATGAPQGPFAILDVVGLNTPYNLSLAKAEDDEEQARIVKALKEMIDAGKTGAAAGEGFYTYPNPEFMEDDFLK</sequence>
<protein>
    <submittedName>
        <fullName evidence="11">3-hydroxybutyryl-CoA dehydrogenase</fullName>
    </submittedName>
</protein>
<dbReference type="Proteomes" id="UP000199268">
    <property type="component" value="Unassembled WGS sequence"/>
</dbReference>